<gene>
    <name evidence="1" type="ORF">FOBECEAA_00203</name>
</gene>
<name>A0A2S1JBS6_ECOLX</name>
<proteinExistence type="predicted"/>
<evidence type="ECO:0000313" key="1">
    <source>
        <dbReference type="EMBL" id="AWF75764.1"/>
    </source>
</evidence>
<geneLocation type="plasmid" evidence="1">
    <name>p1079-IncFIB-N</name>
</geneLocation>
<dbReference type="AlphaFoldDB" id="A0A2S1JBS6"/>
<protein>
    <submittedName>
        <fullName evidence="1">Uncharacterized protein</fullName>
    </submittedName>
</protein>
<organism evidence="1">
    <name type="scientific">Escherichia coli</name>
    <dbReference type="NCBI Taxonomy" id="562"/>
    <lineage>
        <taxon>Bacteria</taxon>
        <taxon>Pseudomonadati</taxon>
        <taxon>Pseudomonadota</taxon>
        <taxon>Gammaproteobacteria</taxon>
        <taxon>Enterobacterales</taxon>
        <taxon>Enterobacteriaceae</taxon>
        <taxon>Escherichia</taxon>
    </lineage>
</organism>
<dbReference type="EMBL" id="MG825383">
    <property type="protein sequence ID" value="AWF75764.1"/>
    <property type="molecule type" value="Genomic_DNA"/>
</dbReference>
<sequence>MTQVEPWSQADNLTADTDGTVVPERIFRPVMFSGL</sequence>
<accession>A0A2S1JBS6</accession>
<reference evidence="1" key="1">
    <citation type="submission" date="2018-01" db="EMBL/GenBank/DDBJ databases">
        <title>Prevalence of blaNDM and mcr-1 in Escherichia coli from food in China.</title>
        <authorList>
            <person name="Liu X."/>
            <person name="Li R."/>
            <person name="Chen S."/>
        </authorList>
    </citation>
    <scope>NUCLEOTIDE SEQUENCE</scope>
    <source>
        <strain evidence="1">1079</strain>
        <plasmid evidence="1">p1079-IncFIB-N</plasmid>
    </source>
</reference>
<keyword evidence="1" id="KW-0614">Plasmid</keyword>